<sequence>MFRRISQTKDCLHKRINTRRITNAGIGEQEKDRVYAPLRF</sequence>
<proteinExistence type="predicted"/>
<name>A0A090NLV6_SHIDY</name>
<comment type="caution">
    <text evidence="1">The sequence shown here is derived from an EMBL/GenBank/DDBJ whole genome shotgun (WGS) entry which is preliminary data.</text>
</comment>
<evidence type="ECO:0000313" key="2">
    <source>
        <dbReference type="Proteomes" id="UP000017944"/>
    </source>
</evidence>
<protein>
    <submittedName>
        <fullName evidence="1">Uncharacterized protein</fullName>
    </submittedName>
</protein>
<dbReference type="EMBL" id="AXUT01000060">
    <property type="protein sequence ID" value="ESU81359.1"/>
    <property type="molecule type" value="Genomic_DNA"/>
</dbReference>
<evidence type="ECO:0000313" key="1">
    <source>
        <dbReference type="EMBL" id="ESU81359.1"/>
    </source>
</evidence>
<organism evidence="1 2">
    <name type="scientific">Shigella dysenteriae WRSd3</name>
    <dbReference type="NCBI Taxonomy" id="1401327"/>
    <lineage>
        <taxon>Bacteria</taxon>
        <taxon>Pseudomonadati</taxon>
        <taxon>Pseudomonadota</taxon>
        <taxon>Gammaproteobacteria</taxon>
        <taxon>Enterobacterales</taxon>
        <taxon>Enterobacteriaceae</taxon>
        <taxon>Shigella</taxon>
    </lineage>
</organism>
<dbReference type="Proteomes" id="UP000017944">
    <property type="component" value="Unassembled WGS sequence"/>
</dbReference>
<gene>
    <name evidence="1" type="ORF">WRSd3_00778</name>
</gene>
<dbReference type="AlphaFoldDB" id="A0A090NLV6"/>
<reference evidence="1 2" key="1">
    <citation type="submission" date="2013-10" db="EMBL/GenBank/DDBJ databases">
        <title>Draft genomes and the virulence plasmids of Sd1617 vaccine constructs: WRSd3 and WRSd5.</title>
        <authorList>
            <person name="Aksomboon Vongsawan A."/>
            <person name="Venkatesan M.M."/>
            <person name="Vaisvil B."/>
            <person name="Emel G."/>
            <person name="Kepatral V."/>
            <person name="Sethabutr O."/>
            <person name="Serichantalergs O."/>
            <person name="Mason C."/>
        </authorList>
    </citation>
    <scope>NUCLEOTIDE SEQUENCE [LARGE SCALE GENOMIC DNA]</scope>
    <source>
        <strain evidence="1 2">WRSd3</strain>
    </source>
</reference>
<accession>A0A090NLV6</accession>